<sequence length="382" mass="42728">MKITKLTTFQVPPRWLFLKIETDEGISGWGEPVVEGRADTVAAAVAELADYLIGRDPFQIEDHWTVMYRGGFYRGGAVHMSAIAGIDQALWDIKGRAFNVPVYELLGGRCRDRIRVYSWIGGDRPADTARAVRAVVDRGFTAIKMNATEELQYVDSHAKIDDVIARVAAIREEAGPYLGIGVDFHGRVHKPMAKVLAKELEPFDLMFIEEPVLSEHLEDLPEITKHTSIPIALGERLFSRWDFKRVLEQGCVDIIQPDPSHSGGITETRKIAAMAEAYDVAVALHCPLGPIALAANLQLDALCYNAFIQEQSLGIHYNKTNDLLDYIVDPDVFAYRDGHVDIPSGPGLGIEINEDYVRARAAEGHRWRNPVWRHRDGSFAEW</sequence>
<evidence type="ECO:0000313" key="5">
    <source>
        <dbReference type="EMBL" id="MBB2201240.1"/>
    </source>
</evidence>
<dbReference type="InterPro" id="IPR036849">
    <property type="entry name" value="Enolase-like_C_sf"/>
</dbReference>
<dbReference type="SFLD" id="SFLDG00179">
    <property type="entry name" value="mandelate_racemase"/>
    <property type="match status" value="1"/>
</dbReference>
<dbReference type="GO" id="GO:0009063">
    <property type="term" value="P:amino acid catabolic process"/>
    <property type="evidence" value="ECO:0007669"/>
    <property type="project" value="InterPro"/>
</dbReference>
<dbReference type="Pfam" id="PF13378">
    <property type="entry name" value="MR_MLE_C"/>
    <property type="match status" value="1"/>
</dbReference>
<dbReference type="InterPro" id="IPR018110">
    <property type="entry name" value="Mandel_Rmase/mucon_lact_enz_CS"/>
</dbReference>
<dbReference type="InterPro" id="IPR023592">
    <property type="entry name" value="Galactonate_deHydtase"/>
</dbReference>
<dbReference type="PANTHER" id="PTHR48080:SF2">
    <property type="entry name" value="D-GALACTONATE DEHYDRATASE"/>
    <property type="match status" value="1"/>
</dbReference>
<dbReference type="FunFam" id="3.30.390.10:FF:000003">
    <property type="entry name" value="D-galactonate dehydratase"/>
    <property type="match status" value="1"/>
</dbReference>
<comment type="caution">
    <text evidence="5">The sequence shown here is derived from an EMBL/GenBank/DDBJ whole genome shotgun (WGS) entry which is preliminary data.</text>
</comment>
<dbReference type="SFLD" id="SFLDS00001">
    <property type="entry name" value="Enolase"/>
    <property type="match status" value="1"/>
</dbReference>
<evidence type="ECO:0000259" key="4">
    <source>
        <dbReference type="SMART" id="SM00922"/>
    </source>
</evidence>
<dbReference type="Gene3D" id="3.30.390.10">
    <property type="entry name" value="Enolase-like, N-terminal domain"/>
    <property type="match status" value="1"/>
</dbReference>
<gene>
    <name evidence="5" type="primary">dgoD</name>
    <name evidence="5" type="ORF">HLH28_06530</name>
</gene>
<dbReference type="SUPFAM" id="SSF54826">
    <property type="entry name" value="Enolase N-terminal domain-like"/>
    <property type="match status" value="1"/>
</dbReference>
<feature type="domain" description="Mandelate racemase/muconate lactonizing enzyme C-terminal" evidence="4">
    <location>
        <begin position="125"/>
        <end position="230"/>
    </location>
</feature>
<dbReference type="InterPro" id="IPR013342">
    <property type="entry name" value="Mandelate_racemase_C"/>
</dbReference>
<dbReference type="EC" id="4.2.1.6" evidence="5"/>
<evidence type="ECO:0000256" key="1">
    <source>
        <dbReference type="ARBA" id="ARBA00022723"/>
    </source>
</evidence>
<keyword evidence="1" id="KW-0479">Metal-binding</keyword>
<reference evidence="5 6" key="1">
    <citation type="submission" date="2020-04" db="EMBL/GenBank/DDBJ databases">
        <title>Description of novel Gluconacetobacter.</title>
        <authorList>
            <person name="Sombolestani A."/>
        </authorList>
    </citation>
    <scope>NUCLEOTIDE SEQUENCE [LARGE SCALE GENOMIC DNA]</scope>
    <source>
        <strain evidence="5 6">LMG 27802</strain>
    </source>
</reference>
<dbReference type="RefSeq" id="WP_182956358.1">
    <property type="nucleotide sequence ID" value="NZ_JABEQM010000004.1"/>
</dbReference>
<dbReference type="InterPro" id="IPR034593">
    <property type="entry name" value="DgoD-like"/>
</dbReference>
<evidence type="ECO:0000256" key="2">
    <source>
        <dbReference type="ARBA" id="ARBA00022842"/>
    </source>
</evidence>
<accession>A0A7W4K6P2</accession>
<dbReference type="Gene3D" id="3.20.20.120">
    <property type="entry name" value="Enolase-like C-terminal domain"/>
    <property type="match status" value="1"/>
</dbReference>
<dbReference type="Pfam" id="PF02746">
    <property type="entry name" value="MR_MLE_N"/>
    <property type="match status" value="1"/>
</dbReference>
<dbReference type="InterPro" id="IPR013341">
    <property type="entry name" value="Mandelate_racemase_N_dom"/>
</dbReference>
<dbReference type="InterPro" id="IPR029017">
    <property type="entry name" value="Enolase-like_N"/>
</dbReference>
<dbReference type="SMART" id="SM00922">
    <property type="entry name" value="MR_MLE"/>
    <property type="match status" value="1"/>
</dbReference>
<dbReference type="CDD" id="cd03325">
    <property type="entry name" value="D-galactonate_dehydratase"/>
    <property type="match status" value="1"/>
</dbReference>
<dbReference type="PROSITE" id="PS00909">
    <property type="entry name" value="MR_MLE_2"/>
    <property type="match status" value="1"/>
</dbReference>
<dbReference type="NCBIfam" id="NF010624">
    <property type="entry name" value="PRK14017.1"/>
    <property type="match status" value="1"/>
</dbReference>
<keyword evidence="6" id="KW-1185">Reference proteome</keyword>
<keyword evidence="3 5" id="KW-0456">Lyase</keyword>
<protein>
    <submittedName>
        <fullName evidence="5">Galactonate dehydratase</fullName>
        <ecNumber evidence="5">4.2.1.6</ecNumber>
    </submittedName>
</protein>
<keyword evidence="2" id="KW-0460">Magnesium</keyword>
<dbReference type="SUPFAM" id="SSF51604">
    <property type="entry name" value="Enolase C-terminal domain-like"/>
    <property type="match status" value="1"/>
</dbReference>
<organism evidence="5 6">
    <name type="scientific">Gluconacetobacter tumulisoli</name>
    <dbReference type="NCBI Taxonomy" id="1286189"/>
    <lineage>
        <taxon>Bacteria</taxon>
        <taxon>Pseudomonadati</taxon>
        <taxon>Pseudomonadota</taxon>
        <taxon>Alphaproteobacteria</taxon>
        <taxon>Acetobacterales</taxon>
        <taxon>Acetobacteraceae</taxon>
        <taxon>Gluconacetobacter</taxon>
    </lineage>
</organism>
<dbReference type="EMBL" id="JABEQM010000004">
    <property type="protein sequence ID" value="MBB2201240.1"/>
    <property type="molecule type" value="Genomic_DNA"/>
</dbReference>
<evidence type="ECO:0000313" key="6">
    <source>
        <dbReference type="Proteomes" id="UP000578030"/>
    </source>
</evidence>
<dbReference type="PANTHER" id="PTHR48080">
    <property type="entry name" value="D-GALACTONATE DEHYDRATASE-RELATED"/>
    <property type="match status" value="1"/>
</dbReference>
<dbReference type="GO" id="GO:0000287">
    <property type="term" value="F:magnesium ion binding"/>
    <property type="evidence" value="ECO:0007669"/>
    <property type="project" value="UniProtKB-ARBA"/>
</dbReference>
<dbReference type="InterPro" id="IPR029065">
    <property type="entry name" value="Enolase_C-like"/>
</dbReference>
<evidence type="ECO:0000256" key="3">
    <source>
        <dbReference type="ARBA" id="ARBA00023239"/>
    </source>
</evidence>
<name>A0A7W4K6P2_9PROT</name>
<proteinExistence type="predicted"/>
<dbReference type="GO" id="GO:0008869">
    <property type="term" value="F:galactonate dehydratase activity"/>
    <property type="evidence" value="ECO:0007669"/>
    <property type="project" value="UniProtKB-EC"/>
</dbReference>
<dbReference type="SFLD" id="SFLDF00003">
    <property type="entry name" value="D-galactonate_dehydratase"/>
    <property type="match status" value="1"/>
</dbReference>
<dbReference type="PROSITE" id="PS00908">
    <property type="entry name" value="MR_MLE_1"/>
    <property type="match status" value="1"/>
</dbReference>
<dbReference type="Proteomes" id="UP000578030">
    <property type="component" value="Unassembled WGS sequence"/>
</dbReference>
<dbReference type="GO" id="GO:0034194">
    <property type="term" value="P:D-galactonate catabolic process"/>
    <property type="evidence" value="ECO:0007669"/>
    <property type="project" value="InterPro"/>
</dbReference>
<dbReference type="AlphaFoldDB" id="A0A7W4K6P2"/>